<name>A0ACB7Y7U6_9ERIC</name>
<evidence type="ECO:0000313" key="1">
    <source>
        <dbReference type="EMBL" id="KAH7849113.1"/>
    </source>
</evidence>
<sequence>MMSTGAEIIEVPPPHIGPDKLYVAVGKELSESKLTLFWALHQSGERNICILHVHQPAQMIPFMGTKFPVSQMEEQQVRAYREIEREDMHKLLQEYSMICEQAGVHAEILHNEMESIEEGIVELISQNGIRKLAMGAAADKQYTKNMMEPKSKKAIYVRFQAPISCHIWFICGGNLIHTREIRLGGVSVEVEPLIGQASPTSENGQSGSWRSRSTTKLQNGLQNLISSVPDFRRIRSDAGGMKFFALSPNGSRGVTPHCTFNTETSGSRWSGFSVRSPSFNSLFSSSCDVACNSSLTPTPRTEDESESHAIHNTKDDHRHTSPSSVLEGGMKDGLHVQLEQAIGAAENSRLEALDESARPRKAEKDAVDAFCRAKTSQSVYAEELRQRKETEEALLRGREELEKMQQQVDAVLDELHISTGQKSSLESQISNSEKMVQELEQKMFTAVELMTKYKKERDELQVEHEKTLEVVEELRKKSVPQLFSEFSFAEIEEATSNFDSSLKIGVGRYASIYKGLLRHTEVAIKMLHSHSSQIPSEFQQEVNILSKLRHPNLLTLIGACQEAWILVYEYLPNGSLEDRLNCRDNTPPLSWQTRIKIAAELCSVLIFLHYYSPHGIVHGDLNPGNILLGSNHVSKLGGFGKCRFVSQDESSSNNTILYCRTDPKGTSAYMDPEFLATGELTAKSDVYSFGIILLRLLTGRTAQGLTKEVQSALDKGNLKDLLDPTAGDWPFVQAQQLTHLAMRCCDVNRKSRPDLSSDVLRMLEPMRISCGGSSFRLSSEEHCQPPPYFVCPIFQEIMQDPHVAADGFTYELEAVRGWIDSGHETSPMTNLKLSHCNLVPNHALRSAIQEWLPKS</sequence>
<organism evidence="1 2">
    <name type="scientific">Vaccinium darrowii</name>
    <dbReference type="NCBI Taxonomy" id="229202"/>
    <lineage>
        <taxon>Eukaryota</taxon>
        <taxon>Viridiplantae</taxon>
        <taxon>Streptophyta</taxon>
        <taxon>Embryophyta</taxon>
        <taxon>Tracheophyta</taxon>
        <taxon>Spermatophyta</taxon>
        <taxon>Magnoliopsida</taxon>
        <taxon>eudicotyledons</taxon>
        <taxon>Gunneridae</taxon>
        <taxon>Pentapetalae</taxon>
        <taxon>asterids</taxon>
        <taxon>Ericales</taxon>
        <taxon>Ericaceae</taxon>
        <taxon>Vaccinioideae</taxon>
        <taxon>Vaccinieae</taxon>
        <taxon>Vaccinium</taxon>
    </lineage>
</organism>
<dbReference type="Proteomes" id="UP000828048">
    <property type="component" value="Chromosome 7"/>
</dbReference>
<accession>A0ACB7Y7U6</accession>
<protein>
    <submittedName>
        <fullName evidence="1">Uncharacterized protein</fullName>
    </submittedName>
</protein>
<gene>
    <name evidence="1" type="ORF">Vadar_013180</name>
</gene>
<dbReference type="EMBL" id="CM037157">
    <property type="protein sequence ID" value="KAH7849113.1"/>
    <property type="molecule type" value="Genomic_DNA"/>
</dbReference>
<proteinExistence type="predicted"/>
<reference evidence="1 2" key="1">
    <citation type="journal article" date="2021" name="Hortic Res">
        <title>High-quality reference genome and annotation aids understanding of berry development for evergreen blueberry (Vaccinium darrowii).</title>
        <authorList>
            <person name="Yu J."/>
            <person name="Hulse-Kemp A.M."/>
            <person name="Babiker E."/>
            <person name="Staton M."/>
        </authorList>
    </citation>
    <scope>NUCLEOTIDE SEQUENCE [LARGE SCALE GENOMIC DNA]</scope>
    <source>
        <strain evidence="2">cv. NJ 8807/NJ 8810</strain>
        <tissue evidence="1">Young leaf</tissue>
    </source>
</reference>
<keyword evidence="2" id="KW-1185">Reference proteome</keyword>
<evidence type="ECO:0000313" key="2">
    <source>
        <dbReference type="Proteomes" id="UP000828048"/>
    </source>
</evidence>
<comment type="caution">
    <text evidence="1">The sequence shown here is derived from an EMBL/GenBank/DDBJ whole genome shotgun (WGS) entry which is preliminary data.</text>
</comment>